<dbReference type="PIRSF" id="PIRSF026583">
    <property type="entry name" value="YybT"/>
    <property type="match status" value="1"/>
</dbReference>
<keyword evidence="1" id="KW-0472">Membrane</keyword>
<dbReference type="SUPFAM" id="SSF64182">
    <property type="entry name" value="DHH phosphoesterases"/>
    <property type="match status" value="1"/>
</dbReference>
<evidence type="ECO:0000256" key="1">
    <source>
        <dbReference type="SAM" id="Phobius"/>
    </source>
</evidence>
<gene>
    <name evidence="3" type="primary">gdpP_9</name>
    <name evidence="3" type="ORF">SDC9_76217</name>
</gene>
<name>A0A644YN12_9ZZZZ</name>
<dbReference type="PANTHER" id="PTHR47618">
    <property type="entry name" value="BIFUNCTIONAL OLIGORIBONUCLEASE AND PAP PHOSPHATASE NRNA"/>
    <property type="match status" value="1"/>
</dbReference>
<protein>
    <submittedName>
        <fullName evidence="3">Cyclic-di-AMP phosphodiesterase GdpP</fullName>
        <ecNumber evidence="3">3.1.4.-</ecNumber>
    </submittedName>
</protein>
<dbReference type="Gene3D" id="3.30.450.20">
    <property type="entry name" value="PAS domain"/>
    <property type="match status" value="1"/>
</dbReference>
<keyword evidence="1" id="KW-1133">Transmembrane helix</keyword>
<dbReference type="EC" id="3.1.4.-" evidence="3"/>
<accession>A0A644YN12</accession>
<dbReference type="Pfam" id="PF01368">
    <property type="entry name" value="DHH"/>
    <property type="match status" value="1"/>
</dbReference>
<evidence type="ECO:0000313" key="3">
    <source>
        <dbReference type="EMBL" id="MPM29677.1"/>
    </source>
</evidence>
<keyword evidence="1" id="KW-0812">Transmembrane</keyword>
<dbReference type="InterPro" id="IPR000160">
    <property type="entry name" value="GGDEF_dom"/>
</dbReference>
<keyword evidence="3" id="KW-0378">Hydrolase</keyword>
<reference evidence="3" key="1">
    <citation type="submission" date="2019-08" db="EMBL/GenBank/DDBJ databases">
        <authorList>
            <person name="Kucharzyk K."/>
            <person name="Murdoch R.W."/>
            <person name="Higgins S."/>
            <person name="Loffler F."/>
        </authorList>
    </citation>
    <scope>NUCLEOTIDE SEQUENCE</scope>
</reference>
<dbReference type="AlphaFoldDB" id="A0A644YN12"/>
<dbReference type="FunFam" id="3.90.1640.10:FF:000002">
    <property type="entry name" value="Cyclic-di-AMP phosphodiesterase"/>
    <property type="match status" value="1"/>
</dbReference>
<feature type="domain" description="GGDEF" evidence="2">
    <location>
        <begin position="171"/>
        <end position="299"/>
    </location>
</feature>
<evidence type="ECO:0000259" key="2">
    <source>
        <dbReference type="PROSITE" id="PS50887"/>
    </source>
</evidence>
<organism evidence="3">
    <name type="scientific">bioreactor metagenome</name>
    <dbReference type="NCBI Taxonomy" id="1076179"/>
    <lineage>
        <taxon>unclassified sequences</taxon>
        <taxon>metagenomes</taxon>
        <taxon>ecological metagenomes</taxon>
    </lineage>
</organism>
<feature type="transmembrane region" description="Helical" evidence="1">
    <location>
        <begin position="12"/>
        <end position="31"/>
    </location>
</feature>
<dbReference type="Gene3D" id="3.10.310.30">
    <property type="match status" value="1"/>
</dbReference>
<dbReference type="EMBL" id="VSSQ01005576">
    <property type="protein sequence ID" value="MPM29677.1"/>
    <property type="molecule type" value="Genomic_DNA"/>
</dbReference>
<dbReference type="Gene3D" id="3.90.1640.10">
    <property type="entry name" value="inorganic pyrophosphatase (n-terminal core)"/>
    <property type="match status" value="1"/>
</dbReference>
<dbReference type="InterPro" id="IPR003156">
    <property type="entry name" value="DHHA1_dom"/>
</dbReference>
<feature type="transmembrane region" description="Helical" evidence="1">
    <location>
        <begin position="37"/>
        <end position="56"/>
    </location>
</feature>
<dbReference type="GO" id="GO:0016787">
    <property type="term" value="F:hydrolase activity"/>
    <property type="evidence" value="ECO:0007669"/>
    <property type="project" value="UniProtKB-KW"/>
</dbReference>
<sequence length="662" mass="75171">MSLSKFDKFKLYVFLIAMVELISIIFGAVLFGFNVVFLAIVIFVISIVMIILLLYAREKEKHDRIVEVSKILGSDAKEAFAYGDIGMLTYDENFVITWMSDFFISREINYIGEKVTKWLPDINRIFQGDEDSIVLEFQDAYYEIERKADSQMLFFKDITYEHQLELSYENEKVVVGLIHLDNYDEATQYQEEMNISIIDSEIKQPIIDWAKAKGMLIKRIKNDRFMVVLNETIFAKLVEARFSIMQEIQKTSDSYAIPITLSMAYARGTTDFQQLDEMLNNLLELAQSRGGDQVAIKKFGEDVKYFGGNREAQEKRSKVRVRVIAQTLRELIEQSHNVIIVGHKEMDFDCMGAAIGMSRIVSTYNKVVSIVYQDGDMEEKLAAALNKYSVQLQARLNFVNEIEALSILEESTLVIMVDHHNIQQTNAPELINRAKRIVVIDHHRRKTDFSFMPLLVYIESGASSVSELITELFPYQLSKVNVSEEEATIMFTGILIDTNRFKSRTGSRTFEAASQLKSLGADPVEADELLKDNYAEFELKTGVLKYCEKLDNGVIVTPYGGDTLLSRSIMSQIANEILSVQNIEAAFVIAMIDDDTVALSARSTGNINVQVIVEQMHGGGHFTAAALQRKDGTVEEIYSELKNVLANYFSERKNENESDTAS</sequence>
<dbReference type="InterPro" id="IPR014528">
    <property type="entry name" value="GdpP/PdeA"/>
</dbReference>
<dbReference type="InterPro" id="IPR051319">
    <property type="entry name" value="Oligoribo/pAp-PDE_c-di-AMP_PDE"/>
</dbReference>
<proteinExistence type="predicted"/>
<dbReference type="PROSITE" id="PS50887">
    <property type="entry name" value="GGDEF"/>
    <property type="match status" value="1"/>
</dbReference>
<dbReference type="PANTHER" id="PTHR47618:SF2">
    <property type="entry name" value="CYCLIC-DI-AMP PHOSPHODIESTERASE GDPP"/>
    <property type="match status" value="1"/>
</dbReference>
<dbReference type="InterPro" id="IPR001667">
    <property type="entry name" value="DDH_dom"/>
</dbReference>
<dbReference type="InterPro" id="IPR038763">
    <property type="entry name" value="DHH_sf"/>
</dbReference>
<dbReference type="Pfam" id="PF02272">
    <property type="entry name" value="DHHA1"/>
    <property type="match status" value="1"/>
</dbReference>
<dbReference type="Pfam" id="PF24898">
    <property type="entry name" value="GGDEF_GdpP"/>
    <property type="match status" value="1"/>
</dbReference>
<comment type="caution">
    <text evidence="3">The sequence shown here is derived from an EMBL/GenBank/DDBJ whole genome shotgun (WGS) entry which is preliminary data.</text>
</comment>
<dbReference type="GO" id="GO:0003676">
    <property type="term" value="F:nucleic acid binding"/>
    <property type="evidence" value="ECO:0007669"/>
    <property type="project" value="InterPro"/>
</dbReference>